<reference evidence="2 3" key="1">
    <citation type="submission" date="2024-10" db="EMBL/GenBank/DDBJ databases">
        <authorList>
            <person name="Kim D."/>
        </authorList>
    </citation>
    <scope>NUCLEOTIDE SEQUENCE [LARGE SCALE GENOMIC DNA]</scope>
    <source>
        <strain evidence="2">BH-2024</strain>
    </source>
</reference>
<name>A0ABD2I463_9BILA</name>
<keyword evidence="3" id="KW-1185">Reference proteome</keyword>
<evidence type="ECO:0000256" key="1">
    <source>
        <dbReference type="SAM" id="SignalP"/>
    </source>
</evidence>
<protein>
    <submittedName>
        <fullName evidence="2">Uncharacterized protein</fullName>
    </submittedName>
</protein>
<feature type="signal peptide" evidence="1">
    <location>
        <begin position="1"/>
        <end position="22"/>
    </location>
</feature>
<proteinExistence type="predicted"/>
<accession>A0ABD2I463</accession>
<feature type="chain" id="PRO_5044790913" evidence="1">
    <location>
        <begin position="23"/>
        <end position="196"/>
    </location>
</feature>
<dbReference type="AlphaFoldDB" id="A0ABD2I463"/>
<evidence type="ECO:0000313" key="2">
    <source>
        <dbReference type="EMBL" id="KAL3072206.1"/>
    </source>
</evidence>
<organism evidence="2 3">
    <name type="scientific">Heterodera trifolii</name>
    <dbReference type="NCBI Taxonomy" id="157864"/>
    <lineage>
        <taxon>Eukaryota</taxon>
        <taxon>Metazoa</taxon>
        <taxon>Ecdysozoa</taxon>
        <taxon>Nematoda</taxon>
        <taxon>Chromadorea</taxon>
        <taxon>Rhabditida</taxon>
        <taxon>Tylenchina</taxon>
        <taxon>Tylenchomorpha</taxon>
        <taxon>Tylenchoidea</taxon>
        <taxon>Heteroderidae</taxon>
        <taxon>Heteroderinae</taxon>
        <taxon>Heterodera</taxon>
    </lineage>
</organism>
<comment type="caution">
    <text evidence="2">The sequence shown here is derived from an EMBL/GenBank/DDBJ whole genome shotgun (WGS) entry which is preliminary data.</text>
</comment>
<evidence type="ECO:0000313" key="3">
    <source>
        <dbReference type="Proteomes" id="UP001620626"/>
    </source>
</evidence>
<gene>
    <name evidence="2" type="ORF">niasHT_036699</name>
</gene>
<dbReference type="EMBL" id="JBICBT010001341">
    <property type="protein sequence ID" value="KAL3072206.1"/>
    <property type="molecule type" value="Genomic_DNA"/>
</dbReference>
<keyword evidence="1" id="KW-0732">Signal</keyword>
<dbReference type="Proteomes" id="UP001620626">
    <property type="component" value="Unassembled WGS sequence"/>
</dbReference>
<sequence>MALLLPMLLLILAQLHQHISEAYIRRLSDIVPSSYNTNRWLAPNNGAEGEDGDGTADSRQLLLLVPTDAQIMQQQQENEELKPQQQYINSPLLPMRRPCYFSPIQCLLRTQGQHEMFVHHPAINEFRADLDLSRSDQSKESVDPVVIGGSTSQHQQDAKDFTMDLPISQRYAMKQPLEFGGKQRLFNANPWKKFGF</sequence>